<dbReference type="Pfam" id="PF10906">
    <property type="entry name" value="Mrx7"/>
    <property type="match status" value="1"/>
</dbReference>
<dbReference type="Proteomes" id="UP000749646">
    <property type="component" value="Unassembled WGS sequence"/>
</dbReference>
<proteinExistence type="predicted"/>
<dbReference type="OrthoDB" id="5563272at2759"/>
<accession>A0A9P6SSN3</accession>
<evidence type="ECO:0000313" key="1">
    <source>
        <dbReference type="EMBL" id="KAF9997327.1"/>
    </source>
</evidence>
<sequence>MFSKLVNFWVNKTVTETLLRSPKFHEFAAKTHHHVNTISKKTAPVINDGASRAAIFVKAFKETVVKESENLAKKK</sequence>
<gene>
    <name evidence="1" type="ORF">BGZ65_007094</name>
</gene>
<dbReference type="AlphaFoldDB" id="A0A9P6SSN3"/>
<name>A0A9P6SSN3_9FUNG</name>
<protein>
    <submittedName>
        <fullName evidence="1">Uncharacterized protein</fullName>
    </submittedName>
</protein>
<comment type="caution">
    <text evidence="1">The sequence shown here is derived from an EMBL/GenBank/DDBJ whole genome shotgun (WGS) entry which is preliminary data.</text>
</comment>
<organism evidence="1 2">
    <name type="scientific">Modicella reniformis</name>
    <dbReference type="NCBI Taxonomy" id="1440133"/>
    <lineage>
        <taxon>Eukaryota</taxon>
        <taxon>Fungi</taxon>
        <taxon>Fungi incertae sedis</taxon>
        <taxon>Mucoromycota</taxon>
        <taxon>Mortierellomycotina</taxon>
        <taxon>Mortierellomycetes</taxon>
        <taxon>Mortierellales</taxon>
        <taxon>Mortierellaceae</taxon>
        <taxon>Modicella</taxon>
    </lineage>
</organism>
<keyword evidence="2" id="KW-1185">Reference proteome</keyword>
<reference evidence="1" key="1">
    <citation type="journal article" date="2020" name="Fungal Divers.">
        <title>Resolving the Mortierellaceae phylogeny through synthesis of multi-gene phylogenetics and phylogenomics.</title>
        <authorList>
            <person name="Vandepol N."/>
            <person name="Liber J."/>
            <person name="Desiro A."/>
            <person name="Na H."/>
            <person name="Kennedy M."/>
            <person name="Barry K."/>
            <person name="Grigoriev I.V."/>
            <person name="Miller A.N."/>
            <person name="O'Donnell K."/>
            <person name="Stajich J.E."/>
            <person name="Bonito G."/>
        </authorList>
    </citation>
    <scope>NUCLEOTIDE SEQUENCE</scope>
    <source>
        <strain evidence="1">MES-2147</strain>
    </source>
</reference>
<dbReference type="InterPro" id="IPR020301">
    <property type="entry name" value="Mrx7"/>
</dbReference>
<dbReference type="EMBL" id="JAAAHW010001020">
    <property type="protein sequence ID" value="KAF9997327.1"/>
    <property type="molecule type" value="Genomic_DNA"/>
</dbReference>
<evidence type="ECO:0000313" key="2">
    <source>
        <dbReference type="Proteomes" id="UP000749646"/>
    </source>
</evidence>